<name>A0AB74U714_9LACT</name>
<gene>
    <name evidence="2" type="ORF">VUQ07_06910</name>
</gene>
<keyword evidence="1" id="KW-1133">Transmembrane helix</keyword>
<keyword evidence="1" id="KW-0472">Membrane</keyword>
<accession>A0AB74U714</accession>
<evidence type="ECO:0000313" key="2">
    <source>
        <dbReference type="EMBL" id="XBC50965.1"/>
    </source>
</evidence>
<evidence type="ECO:0000256" key="1">
    <source>
        <dbReference type="SAM" id="Phobius"/>
    </source>
</evidence>
<keyword evidence="1" id="KW-0812">Transmembrane</keyword>
<reference evidence="2" key="1">
    <citation type="submission" date="2023-12" db="EMBL/GenBank/DDBJ databases">
        <title>Dolosigranulum savutii sp. nov. isolated from human upper respiratory samples collected in Botswana.</title>
        <authorList>
            <person name="Kelly M.S."/>
        </authorList>
    </citation>
    <scope>NUCLEOTIDE SEQUENCE</scope>
    <source>
        <strain evidence="2">MSK211</strain>
    </source>
</reference>
<sequence>MVINMEEMIILNREILAHTTPIQILILVGLWLPVFFTLWKITQERTQEKYKILFVWLMLSGAHGITADIARNNRMGKQVERIEVIGYFEDFQKKIENRGYEVVERRGDIVVLEREYK</sequence>
<protein>
    <submittedName>
        <fullName evidence="2">Uncharacterized protein</fullName>
    </submittedName>
</protein>
<proteinExistence type="predicted"/>
<feature type="transmembrane region" description="Helical" evidence="1">
    <location>
        <begin position="21"/>
        <end position="41"/>
    </location>
</feature>
<organism evidence="2">
    <name type="scientific">Dolosigranulum savutiense</name>
    <dbReference type="NCBI Taxonomy" id="3110288"/>
    <lineage>
        <taxon>Bacteria</taxon>
        <taxon>Bacillati</taxon>
        <taxon>Bacillota</taxon>
        <taxon>Bacilli</taxon>
        <taxon>Lactobacillales</taxon>
        <taxon>Carnobacteriaceae</taxon>
        <taxon>Dolosigranulum</taxon>
    </lineage>
</organism>
<dbReference type="EMBL" id="CP142436">
    <property type="protein sequence ID" value="XBC50965.1"/>
    <property type="molecule type" value="Genomic_DNA"/>
</dbReference>
<dbReference type="AlphaFoldDB" id="A0AB74U714"/>
<dbReference type="RefSeq" id="WP_347299066.1">
    <property type="nucleotide sequence ID" value="NZ_CP142436.1"/>
</dbReference>
<feature type="transmembrane region" description="Helical" evidence="1">
    <location>
        <begin position="53"/>
        <end position="70"/>
    </location>
</feature>